<comment type="catalytic activity">
    <reaction evidence="10">
        <text>an acyl phosphate + sn-glycerol 3-phosphate = a 1-acyl-sn-glycero-3-phosphate + phosphate</text>
        <dbReference type="Rhea" id="RHEA:34075"/>
        <dbReference type="ChEBI" id="CHEBI:43474"/>
        <dbReference type="ChEBI" id="CHEBI:57597"/>
        <dbReference type="ChEBI" id="CHEBI:57970"/>
        <dbReference type="ChEBI" id="CHEBI:59918"/>
        <dbReference type="EC" id="2.3.1.275"/>
    </reaction>
</comment>
<keyword evidence="9 10" id="KW-1208">Phospholipid metabolism</keyword>
<dbReference type="NCBIfam" id="TIGR00023">
    <property type="entry name" value="glycerol-3-phosphate 1-O-acyltransferase PlsY"/>
    <property type="match status" value="1"/>
</dbReference>
<dbReference type="Proteomes" id="UP000092382">
    <property type="component" value="Unassembled WGS sequence"/>
</dbReference>
<dbReference type="EMBL" id="LJOY01000031">
    <property type="protein sequence ID" value="OBQ25330.1"/>
    <property type="molecule type" value="Genomic_DNA"/>
</dbReference>
<dbReference type="GO" id="GO:0008654">
    <property type="term" value="P:phospholipid biosynthetic process"/>
    <property type="evidence" value="ECO:0007669"/>
    <property type="project" value="UniProtKB-UniRule"/>
</dbReference>
<keyword evidence="6 10" id="KW-0443">Lipid metabolism</keyword>
<protein>
    <recommendedName>
        <fullName evidence="10">Glycerol-3-phosphate acyltransferase</fullName>
    </recommendedName>
    <alternativeName>
        <fullName evidence="10">Acyl-PO4 G3P acyltransferase</fullName>
    </alternativeName>
    <alternativeName>
        <fullName evidence="10">Acyl-phosphate--glycerol-3-phosphate acyltransferase</fullName>
    </alternativeName>
    <alternativeName>
        <fullName evidence="10">G3P acyltransferase</fullName>
        <shortName evidence="10">GPAT</shortName>
        <ecNumber evidence="10">2.3.1.275</ecNumber>
    </alternativeName>
    <alternativeName>
        <fullName evidence="10">Lysophosphatidic acid synthase</fullName>
        <shortName evidence="10">LPA synthase</shortName>
    </alternativeName>
</protein>
<keyword evidence="7 10" id="KW-0472">Membrane</keyword>
<reference evidence="11 12" key="1">
    <citation type="submission" date="2015-09" db="EMBL/GenBank/DDBJ databases">
        <title>Whole genome shotgun sequence assembly of Aphanizomenon flos-aquae UKL13.</title>
        <authorList>
            <person name="Driscoll C."/>
        </authorList>
    </citation>
    <scope>NUCLEOTIDE SEQUENCE [LARGE SCALE GENOMIC DNA]</scope>
    <source>
        <strain evidence="11">MDT13</strain>
    </source>
</reference>
<feature type="transmembrane region" description="Helical" evidence="10">
    <location>
        <begin position="179"/>
        <end position="195"/>
    </location>
</feature>
<dbReference type="SMART" id="SM01207">
    <property type="entry name" value="G3P_acyltransf"/>
    <property type="match status" value="1"/>
</dbReference>
<gene>
    <name evidence="10" type="primary">plsY</name>
    <name evidence="11" type="ORF">AN481_10575</name>
</gene>
<keyword evidence="1 10" id="KW-1003">Cell membrane</keyword>
<feature type="transmembrane region" description="Helical" evidence="10">
    <location>
        <begin position="126"/>
        <end position="150"/>
    </location>
</feature>
<dbReference type="UniPathway" id="UPA00085"/>
<dbReference type="GO" id="GO:0043772">
    <property type="term" value="F:acyl-phosphate glycerol-3-phosphate acyltransferase activity"/>
    <property type="evidence" value="ECO:0007669"/>
    <property type="project" value="UniProtKB-UniRule"/>
</dbReference>
<evidence type="ECO:0000256" key="7">
    <source>
        <dbReference type="ARBA" id="ARBA00023136"/>
    </source>
</evidence>
<evidence type="ECO:0000256" key="3">
    <source>
        <dbReference type="ARBA" id="ARBA00022679"/>
    </source>
</evidence>
<keyword evidence="2 10" id="KW-0444">Lipid biosynthesis</keyword>
<keyword evidence="3 10" id="KW-0808">Transferase</keyword>
<evidence type="ECO:0000256" key="5">
    <source>
        <dbReference type="ARBA" id="ARBA00022989"/>
    </source>
</evidence>
<comment type="caution">
    <text evidence="11">The sequence shown here is derived from an EMBL/GenBank/DDBJ whole genome shotgun (WGS) entry which is preliminary data.</text>
</comment>
<evidence type="ECO:0000313" key="11">
    <source>
        <dbReference type="EMBL" id="OBQ25330.1"/>
    </source>
</evidence>
<comment type="subunit">
    <text evidence="10">Probably interacts with PlsX.</text>
</comment>
<accession>A0A1B7VWM0</accession>
<feature type="transmembrane region" description="Helical" evidence="10">
    <location>
        <begin position="157"/>
        <end position="173"/>
    </location>
</feature>
<dbReference type="STRING" id="1803587.GCA_001593825_00961"/>
<comment type="function">
    <text evidence="10">Catalyzes the transfer of an acyl group from acyl-phosphate (acyl-PO(4)) to glycerol-3-phosphate (G3P) to form lysophosphatidic acid (LPA). This enzyme utilizes acyl-phosphate as fatty acyl donor, but not acyl-CoA or acyl-ACP.</text>
</comment>
<keyword evidence="8 10" id="KW-0594">Phospholipid biosynthesis</keyword>
<organism evidence="11 12">
    <name type="scientific">Aphanizomenon flos-aquae LD13</name>
    <dbReference type="NCBI Taxonomy" id="1710894"/>
    <lineage>
        <taxon>Bacteria</taxon>
        <taxon>Bacillati</taxon>
        <taxon>Cyanobacteriota</taxon>
        <taxon>Cyanophyceae</taxon>
        <taxon>Nostocales</taxon>
        <taxon>Aphanizomenonaceae</taxon>
        <taxon>Aphanizomenon</taxon>
    </lineage>
</organism>
<keyword evidence="11" id="KW-0012">Acyltransferase</keyword>
<dbReference type="PATRIC" id="fig|1710894.3.peg.4190"/>
<evidence type="ECO:0000256" key="1">
    <source>
        <dbReference type="ARBA" id="ARBA00022475"/>
    </source>
</evidence>
<keyword evidence="4 10" id="KW-0812">Transmembrane</keyword>
<dbReference type="GO" id="GO:0005886">
    <property type="term" value="C:plasma membrane"/>
    <property type="evidence" value="ECO:0007669"/>
    <property type="project" value="UniProtKB-SubCell"/>
</dbReference>
<evidence type="ECO:0000313" key="12">
    <source>
        <dbReference type="Proteomes" id="UP000092382"/>
    </source>
</evidence>
<comment type="similarity">
    <text evidence="10">Belongs to the PlsY family.</text>
</comment>
<dbReference type="InterPro" id="IPR003811">
    <property type="entry name" value="G3P_acylTferase_PlsY"/>
</dbReference>
<dbReference type="Pfam" id="PF02660">
    <property type="entry name" value="G3P_acyltransf"/>
    <property type="match status" value="1"/>
</dbReference>
<evidence type="ECO:0000256" key="10">
    <source>
        <dbReference type="HAMAP-Rule" id="MF_01043"/>
    </source>
</evidence>
<dbReference type="HAMAP" id="MF_01043">
    <property type="entry name" value="PlsY"/>
    <property type="match status" value="1"/>
</dbReference>
<evidence type="ECO:0000256" key="2">
    <source>
        <dbReference type="ARBA" id="ARBA00022516"/>
    </source>
</evidence>
<sequence length="230" mass="24374">MWLTLCGVIVLLAYIFGSFPTGYIAGKLLKGIDIREVGSGSTGATNVLRTLGKVPGAFVLLIDALKGVLAINLVYALFNIPYVQNLIPTTVNVQTWQPYLVTLAGLAALLGHSKSIFLGFTGGKSVATGVGILLAINWQVGLSTLGVFAVVITISRIVSLSSIAGAVAVPIFMVIFHQPLAYIILGIAGGLYVIIRHSSNIKRLIAGTEPKIGQKVETQTEENNRIRVDC</sequence>
<evidence type="ECO:0000256" key="8">
    <source>
        <dbReference type="ARBA" id="ARBA00023209"/>
    </source>
</evidence>
<feature type="transmembrane region" description="Helical" evidence="10">
    <location>
        <begin position="57"/>
        <end position="78"/>
    </location>
</feature>
<keyword evidence="5 10" id="KW-1133">Transmembrane helix</keyword>
<comment type="subcellular location">
    <subcellularLocation>
        <location evidence="10">Cell membrane</location>
        <topology evidence="10">Multi-pass membrane protein</topology>
    </subcellularLocation>
</comment>
<evidence type="ECO:0000256" key="4">
    <source>
        <dbReference type="ARBA" id="ARBA00022692"/>
    </source>
</evidence>
<proteinExistence type="inferred from homology"/>
<dbReference type="EC" id="2.3.1.275" evidence="10"/>
<name>A0A1B7VWM0_APHFL</name>
<comment type="pathway">
    <text evidence="10">Lipid metabolism; phospholipid metabolism.</text>
</comment>
<dbReference type="PANTHER" id="PTHR30309">
    <property type="entry name" value="INNER MEMBRANE PROTEIN YGIH"/>
    <property type="match status" value="1"/>
</dbReference>
<dbReference type="PANTHER" id="PTHR30309:SF0">
    <property type="entry name" value="GLYCEROL-3-PHOSPHATE ACYLTRANSFERASE-RELATED"/>
    <property type="match status" value="1"/>
</dbReference>
<evidence type="ECO:0000256" key="9">
    <source>
        <dbReference type="ARBA" id="ARBA00023264"/>
    </source>
</evidence>
<dbReference type="AlphaFoldDB" id="A0A1B7VWM0"/>
<feature type="transmembrane region" description="Helical" evidence="10">
    <location>
        <begin position="99"/>
        <end position="120"/>
    </location>
</feature>
<evidence type="ECO:0000256" key="6">
    <source>
        <dbReference type="ARBA" id="ARBA00023098"/>
    </source>
</evidence>